<dbReference type="PRINTS" id="PR00922">
    <property type="entry name" value="DADACBPTASE3"/>
</dbReference>
<dbReference type="Pfam" id="PF02113">
    <property type="entry name" value="Peptidase_S13"/>
    <property type="match status" value="2"/>
</dbReference>
<dbReference type="PATRIC" id="fig|1395125.3.peg.1029"/>
<dbReference type="PROSITE" id="PS51257">
    <property type="entry name" value="PROKAR_LIPOPROTEIN"/>
    <property type="match status" value="1"/>
</dbReference>
<dbReference type="GO" id="GO:0006508">
    <property type="term" value="P:proteolysis"/>
    <property type="evidence" value="ECO:0007669"/>
    <property type="project" value="InterPro"/>
</dbReference>
<dbReference type="PANTHER" id="PTHR30023:SF0">
    <property type="entry name" value="PENICILLIN-SENSITIVE CARBOXYPEPTIDASE A"/>
    <property type="match status" value="1"/>
</dbReference>
<dbReference type="Gene3D" id="3.50.80.20">
    <property type="entry name" value="D-Ala-D-Ala carboxypeptidase C, peptidase S13"/>
    <property type="match status" value="1"/>
</dbReference>
<dbReference type="InterPro" id="IPR000667">
    <property type="entry name" value="Peptidase_S13"/>
</dbReference>
<dbReference type="GO" id="GO:0004185">
    <property type="term" value="F:serine-type carboxypeptidase activity"/>
    <property type="evidence" value="ECO:0007669"/>
    <property type="project" value="InterPro"/>
</dbReference>
<name>U2KT28_9BACT</name>
<dbReference type="InterPro" id="IPR012338">
    <property type="entry name" value="Beta-lactam/transpept-like"/>
</dbReference>
<dbReference type="PANTHER" id="PTHR30023">
    <property type="entry name" value="D-ALANYL-D-ALANINE CARBOXYPEPTIDASE"/>
    <property type="match status" value="1"/>
</dbReference>
<dbReference type="Proteomes" id="UP000017023">
    <property type="component" value="Unassembled WGS sequence"/>
</dbReference>
<keyword evidence="3" id="KW-0645">Protease</keyword>
<comment type="similarity">
    <text evidence="1">Belongs to the peptidase S13 family.</text>
</comment>
<keyword evidence="3" id="KW-0121">Carboxypeptidase</keyword>
<organism evidence="3 4">
    <name type="scientific">Segatella salivae F0493</name>
    <dbReference type="NCBI Taxonomy" id="1395125"/>
    <lineage>
        <taxon>Bacteria</taxon>
        <taxon>Pseudomonadati</taxon>
        <taxon>Bacteroidota</taxon>
        <taxon>Bacteroidia</taxon>
        <taxon>Bacteroidales</taxon>
        <taxon>Prevotellaceae</taxon>
        <taxon>Segatella</taxon>
    </lineage>
</organism>
<dbReference type="SUPFAM" id="SSF56601">
    <property type="entry name" value="beta-lactamase/transpeptidase-like"/>
    <property type="match status" value="1"/>
</dbReference>
<dbReference type="Gene3D" id="3.40.710.10">
    <property type="entry name" value="DD-peptidase/beta-lactamase superfamily"/>
    <property type="match status" value="1"/>
</dbReference>
<evidence type="ECO:0000256" key="1">
    <source>
        <dbReference type="ARBA" id="ARBA00006096"/>
    </source>
</evidence>
<dbReference type="GO" id="GO:0000270">
    <property type="term" value="P:peptidoglycan metabolic process"/>
    <property type="evidence" value="ECO:0007669"/>
    <property type="project" value="TreeGrafter"/>
</dbReference>
<comment type="caution">
    <text evidence="3">The sequence shown here is derived from an EMBL/GenBank/DDBJ whole genome shotgun (WGS) entry which is preliminary data.</text>
</comment>
<reference evidence="3 4" key="1">
    <citation type="submission" date="2013-08" db="EMBL/GenBank/DDBJ databases">
        <authorList>
            <person name="Durkin A.S."/>
            <person name="Haft D.R."/>
            <person name="McCorrison J."/>
            <person name="Torralba M."/>
            <person name="Gillis M."/>
            <person name="Haft D.H."/>
            <person name="Methe B."/>
            <person name="Sutton G."/>
            <person name="Nelson K.E."/>
        </authorList>
    </citation>
    <scope>NUCLEOTIDE SEQUENCE [LARGE SCALE GENOMIC DNA]</scope>
    <source>
        <strain evidence="3 4">F0493</strain>
    </source>
</reference>
<evidence type="ECO:0000313" key="4">
    <source>
        <dbReference type="Proteomes" id="UP000017023"/>
    </source>
</evidence>
<evidence type="ECO:0000313" key="3">
    <source>
        <dbReference type="EMBL" id="ERK01617.1"/>
    </source>
</evidence>
<dbReference type="EMBL" id="AWGW01000008">
    <property type="protein sequence ID" value="ERK01617.1"/>
    <property type="molecule type" value="Genomic_DNA"/>
</dbReference>
<proteinExistence type="inferred from homology"/>
<accession>U2KT28</accession>
<keyword evidence="2" id="KW-0378">Hydrolase</keyword>
<protein>
    <submittedName>
        <fullName evidence="3">D-Ala-D-Ala carboxypeptidase 3 (S13) domain protein</fullName>
    </submittedName>
</protein>
<dbReference type="AlphaFoldDB" id="U2KT28"/>
<gene>
    <name evidence="3" type="ORF">HMPREF9145_2546</name>
</gene>
<evidence type="ECO:0000256" key="2">
    <source>
        <dbReference type="ARBA" id="ARBA00022801"/>
    </source>
</evidence>
<sequence>MNRMKFKSIFTYTLTVGLSAAVLYGCGNKSEENKQTTPQQQAAKVMVDAQLKARLDDFAHKPRPRGAFGFDVYDLTADKPVYGFQAHQVQPSASCLKLLSGVAGLHLLGTKYLYATSLYTKGAVSDGTFKGDISFKAGFDPQLDPTGLVMFAQVLRRKGIRKLEGRFVVDLAFTDAVQSEAHWYPWDLSFSQYGILYKGAEKVTKALRQALQTAGISIDEKQFVIGQTPRGSHCIFRFYRSIDRVIRRMWKNSSNTQATALLYTIGHKANPHEAPVKAGMAYLRRFMRQELKLRDSSLVIHDGCGLCTHNQIAPQTLTTILRYGYKDKAIYRLLYNNLSVSGVDGTLRREMASPILRGKVRAKTGTLSHPYGISSLAGYCQGANGHLLAFAIMDHDMSVLDARVLQKKLCEILVTDGNQKENKR</sequence>